<dbReference type="AlphaFoldDB" id="A0A2C6DAB8"/>
<reference evidence="10" key="1">
    <citation type="submission" date="2017-09" db="EMBL/GenBank/DDBJ databases">
        <title>FDA dAtabase for Regulatory Grade micrObial Sequences (FDA-ARGOS): Supporting development and validation of Infectious Disease Dx tests.</title>
        <authorList>
            <person name="Minogue T."/>
            <person name="Wolcott M."/>
            <person name="Wasieloski L."/>
            <person name="Aguilar W."/>
            <person name="Moore D."/>
            <person name="Tallon L."/>
            <person name="Sadzewicz L."/>
            <person name="Ott S."/>
            <person name="Zhao X."/>
            <person name="Nagaraj S."/>
            <person name="Vavikolanu K."/>
            <person name="Aluvathingal J."/>
            <person name="Nadendla S."/>
            <person name="Sichtig H."/>
        </authorList>
    </citation>
    <scope>NUCLEOTIDE SEQUENCE [LARGE SCALE GENOMIC DNA]</scope>
    <source>
        <strain evidence="10">FDAARGOS_387</strain>
    </source>
</reference>
<dbReference type="STRING" id="1111728.GCA_000427805_02634"/>
<dbReference type="InterPro" id="IPR001829">
    <property type="entry name" value="Pili_assmbl_chaperone_bac"/>
</dbReference>
<dbReference type="InterPro" id="IPR016147">
    <property type="entry name" value="Pili_assmbl_chaperone_N"/>
</dbReference>
<dbReference type="InterPro" id="IPR036316">
    <property type="entry name" value="Pili_assmbl_chap_C_dom_sf"/>
</dbReference>
<dbReference type="SUPFAM" id="SSF49584">
    <property type="entry name" value="Periplasmic chaperone C-domain"/>
    <property type="match status" value="1"/>
</dbReference>
<dbReference type="PANTHER" id="PTHR30251">
    <property type="entry name" value="PILUS ASSEMBLY CHAPERONE"/>
    <property type="match status" value="1"/>
</dbReference>
<feature type="domain" description="Pili assembly chaperone C-terminal" evidence="7">
    <location>
        <begin position="182"/>
        <end position="237"/>
    </location>
</feature>
<keyword evidence="3" id="KW-0732">Signal</keyword>
<evidence type="ECO:0000256" key="3">
    <source>
        <dbReference type="ARBA" id="ARBA00022729"/>
    </source>
</evidence>
<dbReference type="PANTHER" id="PTHR30251:SF2">
    <property type="entry name" value="FIMBRIAL CHAPERONE YADV-RELATED"/>
    <property type="match status" value="1"/>
</dbReference>
<comment type="subcellular location">
    <subcellularLocation>
        <location evidence="1">Periplasm</location>
    </subcellularLocation>
</comment>
<dbReference type="Pfam" id="PF02753">
    <property type="entry name" value="PapD_C"/>
    <property type="match status" value="1"/>
</dbReference>
<dbReference type="Pfam" id="PF00345">
    <property type="entry name" value="PapD_N"/>
    <property type="match status" value="1"/>
</dbReference>
<comment type="similarity">
    <text evidence="2">Belongs to the periplasmic pilus chaperone family.</text>
</comment>
<feature type="domain" description="Pili assembly chaperone N-terminal" evidence="6">
    <location>
        <begin position="35"/>
        <end position="158"/>
    </location>
</feature>
<organism evidence="8 10">
    <name type="scientific">Budvicia aquatica</name>
    <dbReference type="NCBI Taxonomy" id="82979"/>
    <lineage>
        <taxon>Bacteria</taxon>
        <taxon>Pseudomonadati</taxon>
        <taxon>Pseudomonadota</taxon>
        <taxon>Gammaproteobacteria</taxon>
        <taxon>Enterobacterales</taxon>
        <taxon>Budviciaceae</taxon>
        <taxon>Budvicia</taxon>
    </lineage>
</organism>
<dbReference type="InterPro" id="IPR008962">
    <property type="entry name" value="PapD-like_sf"/>
</dbReference>
<evidence type="ECO:0000313" key="8">
    <source>
        <dbReference type="EMBL" id="PHI28136.1"/>
    </source>
</evidence>
<evidence type="ECO:0000313" key="9">
    <source>
        <dbReference type="EMBL" id="VFS45935.1"/>
    </source>
</evidence>
<dbReference type="InterPro" id="IPR050643">
    <property type="entry name" value="Periplasmic_pilus_chap"/>
</dbReference>
<dbReference type="OrthoDB" id="6464870at2"/>
<evidence type="ECO:0000259" key="6">
    <source>
        <dbReference type="Pfam" id="PF00345"/>
    </source>
</evidence>
<evidence type="ECO:0000256" key="5">
    <source>
        <dbReference type="ARBA" id="ARBA00023186"/>
    </source>
</evidence>
<dbReference type="InterPro" id="IPR013783">
    <property type="entry name" value="Ig-like_fold"/>
</dbReference>
<gene>
    <name evidence="9" type="primary">focC_1</name>
    <name evidence="8" type="ORF">CRN84_01645</name>
    <name evidence="9" type="ORF">NCTC12282_00822</name>
</gene>
<evidence type="ECO:0000256" key="1">
    <source>
        <dbReference type="ARBA" id="ARBA00004418"/>
    </source>
</evidence>
<dbReference type="SUPFAM" id="SSF49354">
    <property type="entry name" value="PapD-like"/>
    <property type="match status" value="1"/>
</dbReference>
<dbReference type="Proteomes" id="UP000224974">
    <property type="component" value="Unassembled WGS sequence"/>
</dbReference>
<proteinExistence type="inferred from homology"/>
<dbReference type="EMBL" id="CAADJA010000002">
    <property type="protein sequence ID" value="VFS45935.1"/>
    <property type="molecule type" value="Genomic_DNA"/>
</dbReference>
<dbReference type="GO" id="GO:0030288">
    <property type="term" value="C:outer membrane-bounded periplasmic space"/>
    <property type="evidence" value="ECO:0007669"/>
    <property type="project" value="InterPro"/>
</dbReference>
<dbReference type="Proteomes" id="UP000373449">
    <property type="component" value="Unassembled WGS sequence"/>
</dbReference>
<evidence type="ECO:0000256" key="4">
    <source>
        <dbReference type="ARBA" id="ARBA00022764"/>
    </source>
</evidence>
<protein>
    <submittedName>
        <fullName evidence="9">Chaperone protein focC</fullName>
    </submittedName>
    <submittedName>
        <fullName evidence="8">Molecular chaperone</fullName>
    </submittedName>
</protein>
<sequence>MEFNNAMRITRCFNRTLTYSVLMLSLVLPAIAQAGIGLDQSRIIFRSSQKNQNVTIQNSGEKTYLIQARVQDGAIEGPTSEHFLVVPPLFRLEANSQHVMLLMPKETQSLAKDRESLFYFSATAIPAGKKPAEQPENVAKLSIATRVMIKLFYRPDGLPESYEQAAGRLQFTSLAQGVCFINPTPYYITLDRLWADGVAVADSAGLMIAPKSAISVKQAGKGKQMSWQAINDYGGLTEKHQTTITAAGAKSCQFVD</sequence>
<dbReference type="GO" id="GO:0071555">
    <property type="term" value="P:cell wall organization"/>
    <property type="evidence" value="ECO:0007669"/>
    <property type="project" value="InterPro"/>
</dbReference>
<dbReference type="InterPro" id="IPR016148">
    <property type="entry name" value="Pili_assmbl_chaperone_C"/>
</dbReference>
<accession>A0A2C6DAB8</accession>
<dbReference type="Gene3D" id="2.60.40.10">
    <property type="entry name" value="Immunoglobulins"/>
    <property type="match status" value="2"/>
</dbReference>
<evidence type="ECO:0000256" key="2">
    <source>
        <dbReference type="ARBA" id="ARBA00007399"/>
    </source>
</evidence>
<reference evidence="9 11" key="3">
    <citation type="submission" date="2019-03" db="EMBL/GenBank/DDBJ databases">
        <authorList>
            <consortium name="Pathogen Informatics"/>
        </authorList>
    </citation>
    <scope>NUCLEOTIDE SEQUENCE [LARGE SCALE GENOMIC DNA]</scope>
    <source>
        <strain evidence="9 11">NCTC12282</strain>
    </source>
</reference>
<evidence type="ECO:0000313" key="11">
    <source>
        <dbReference type="Proteomes" id="UP000373449"/>
    </source>
</evidence>
<dbReference type="PRINTS" id="PR00969">
    <property type="entry name" value="CHAPERONPILI"/>
</dbReference>
<evidence type="ECO:0000313" key="10">
    <source>
        <dbReference type="Proteomes" id="UP000224974"/>
    </source>
</evidence>
<dbReference type="EMBL" id="PDDX01000001">
    <property type="protein sequence ID" value="PHI28136.1"/>
    <property type="molecule type" value="Genomic_DNA"/>
</dbReference>
<keyword evidence="5" id="KW-0143">Chaperone</keyword>
<evidence type="ECO:0000259" key="7">
    <source>
        <dbReference type="Pfam" id="PF02753"/>
    </source>
</evidence>
<keyword evidence="10" id="KW-1185">Reference proteome</keyword>
<reference evidence="8" key="2">
    <citation type="submission" date="2017-09" db="EMBL/GenBank/DDBJ databases">
        <title>FDA dAtabase for Regulatory Grade micrObial Sequences (FDA-ARGOS): Supporting development and validation of Infectious Disease Dx tests.</title>
        <authorList>
            <person name="Minogue T."/>
            <person name="Wolcott M."/>
            <person name="Wasieloski L."/>
            <person name="Aguilar W."/>
            <person name="Moore D."/>
            <person name="Tallon L.J."/>
            <person name="Sadzewicz L."/>
            <person name="Ott S."/>
            <person name="Zhao X."/>
            <person name="Nagaraj S."/>
            <person name="Vavikolanu K."/>
            <person name="Aluvathingal J."/>
            <person name="Nadendla S."/>
            <person name="Sichtig H."/>
        </authorList>
    </citation>
    <scope>NUCLEOTIDE SEQUENCE</scope>
    <source>
        <strain evidence="8">FDAARGOS_387</strain>
    </source>
</reference>
<name>A0A2C6DAB8_9GAMM</name>
<keyword evidence="4" id="KW-0574">Periplasm</keyword>